<evidence type="ECO:0000313" key="2">
    <source>
        <dbReference type="EMBL" id="SEK12080.1"/>
    </source>
</evidence>
<feature type="domain" description="Glycosyltransferase 2-like" evidence="1">
    <location>
        <begin position="9"/>
        <end position="139"/>
    </location>
</feature>
<name>A0A975ZR87_9RHOB</name>
<keyword evidence="2" id="KW-0808">Transferase</keyword>
<dbReference type="InterPro" id="IPR001173">
    <property type="entry name" value="Glyco_trans_2-like"/>
</dbReference>
<evidence type="ECO:0000313" key="3">
    <source>
        <dbReference type="Proteomes" id="UP000182932"/>
    </source>
</evidence>
<dbReference type="InterPro" id="IPR050834">
    <property type="entry name" value="Glycosyltransf_2"/>
</dbReference>
<evidence type="ECO:0000259" key="1">
    <source>
        <dbReference type="Pfam" id="PF00535"/>
    </source>
</evidence>
<accession>A0A975ZR87</accession>
<dbReference type="Proteomes" id="UP000182932">
    <property type="component" value="Unassembled WGS sequence"/>
</dbReference>
<dbReference type="Gene3D" id="3.90.550.10">
    <property type="entry name" value="Spore Coat Polysaccharide Biosynthesis Protein SpsA, Chain A"/>
    <property type="match status" value="1"/>
</dbReference>
<dbReference type="RefSeq" id="WP_074840589.1">
    <property type="nucleotide sequence ID" value="NZ_FNYY01000047.1"/>
</dbReference>
<reference evidence="2 3" key="1">
    <citation type="submission" date="2016-10" db="EMBL/GenBank/DDBJ databases">
        <authorList>
            <person name="Varghese N."/>
            <person name="Submissions S."/>
        </authorList>
    </citation>
    <scope>NUCLEOTIDE SEQUENCE [LARGE SCALE GENOMIC DNA]</scope>
    <source>
        <strain evidence="2 3">FF3</strain>
    </source>
</reference>
<dbReference type="GO" id="GO:0016740">
    <property type="term" value="F:transferase activity"/>
    <property type="evidence" value="ECO:0007669"/>
    <property type="project" value="UniProtKB-KW"/>
</dbReference>
<protein>
    <submittedName>
        <fullName evidence="2">Glycosyl transferase family 2</fullName>
    </submittedName>
</protein>
<comment type="caution">
    <text evidence="2">The sequence shown here is derived from an EMBL/GenBank/DDBJ whole genome shotgun (WGS) entry which is preliminary data.</text>
</comment>
<dbReference type="SUPFAM" id="SSF53448">
    <property type="entry name" value="Nucleotide-diphospho-sugar transferases"/>
    <property type="match status" value="1"/>
</dbReference>
<dbReference type="PANTHER" id="PTHR43685:SF2">
    <property type="entry name" value="GLYCOSYLTRANSFERASE 2-LIKE DOMAIN-CONTAINING PROTEIN"/>
    <property type="match status" value="1"/>
</dbReference>
<dbReference type="Pfam" id="PF00535">
    <property type="entry name" value="Glycos_transf_2"/>
    <property type="match status" value="1"/>
</dbReference>
<organism evidence="2 3">
    <name type="scientific">Marinovum algicola</name>
    <dbReference type="NCBI Taxonomy" id="42444"/>
    <lineage>
        <taxon>Bacteria</taxon>
        <taxon>Pseudomonadati</taxon>
        <taxon>Pseudomonadota</taxon>
        <taxon>Alphaproteobacteria</taxon>
        <taxon>Rhodobacterales</taxon>
        <taxon>Roseobacteraceae</taxon>
        <taxon>Marinovum</taxon>
    </lineage>
</organism>
<dbReference type="AlphaFoldDB" id="A0A975ZR87"/>
<dbReference type="InterPro" id="IPR029044">
    <property type="entry name" value="Nucleotide-diphossugar_trans"/>
</dbReference>
<dbReference type="EMBL" id="FNYY01000047">
    <property type="protein sequence ID" value="SEK12080.1"/>
    <property type="molecule type" value="Genomic_DNA"/>
</dbReference>
<gene>
    <name evidence="2" type="ORF">SAMN04487940_1471</name>
</gene>
<proteinExistence type="predicted"/>
<dbReference type="PANTHER" id="PTHR43685">
    <property type="entry name" value="GLYCOSYLTRANSFERASE"/>
    <property type="match status" value="1"/>
</dbReference>
<sequence>MPILEADISIIIPTYRYRDKVGHAVRSALASGAGEIIVIDDHGRDGTIEMLAQFDDPRLTVIENPVNLGLWENHLAGLSRATRPWIKFIQADDYLAEGGLARFAQAAGDGVSLVSSCAIMIEEDTGARTENYRIAQPWRVSTEELFHLCRRAGWVLGKPSDVLIRADCIARDPELWVTEISSDLVVGLLAATRGDIALLPSGLVVNVNHSGQDVRTQGPGKGLRRTLRSTQALQVRLPEAHRHFAAEWAAICLPRTAHTALAAVYYRQMSLLSVAGVLWRIAGLALPAYADAASRRRVRDARAYRRARHGLPDLDAMLVDYRQGLAVPNRPAGARHVG</sequence>
<keyword evidence="3" id="KW-1185">Reference proteome</keyword>
<dbReference type="GeneID" id="80821308"/>
<dbReference type="CDD" id="cd00761">
    <property type="entry name" value="Glyco_tranf_GTA_type"/>
    <property type="match status" value="1"/>
</dbReference>